<keyword evidence="3" id="KW-0812">Transmembrane</keyword>
<dbReference type="RefSeq" id="WP_154436078.1">
    <property type="nucleotide sequence ID" value="NZ_VUNC01000009.1"/>
</dbReference>
<dbReference type="GO" id="GO:0016787">
    <property type="term" value="F:hydrolase activity"/>
    <property type="evidence" value="ECO:0007669"/>
    <property type="project" value="UniProtKB-KW"/>
</dbReference>
<protein>
    <submittedName>
        <fullName evidence="4">Class C sortase</fullName>
    </submittedName>
</protein>
<dbReference type="NCBIfam" id="TIGR01076">
    <property type="entry name" value="sortase_fam"/>
    <property type="match status" value="1"/>
</dbReference>
<evidence type="ECO:0000256" key="2">
    <source>
        <dbReference type="PIRSR" id="PIRSR605754-1"/>
    </source>
</evidence>
<keyword evidence="3" id="KW-0472">Membrane</keyword>
<proteinExistence type="predicted"/>
<sequence length="291" mass="31533">MVVALLLAIAGVAAILYPYVSDYLARRGQAQVGEYQEGVVAKTSKQDLSAEWERAREFNQRQLEGRVVVSDPFDPNNATPSDQEYESVLNLAGDGVMGQLIIPCIGVDLPIYHGVSDDKLLRGVGHLPTTSLPIGGPSTHCVLAGHTGLPSAKILGDIDQMKKGDWFIIRVLGEDHAYRVTGSEVVLPDQTQSLVTQDGKDLVTLVTCTPYGVNTHRLLVHAERCEVPQEWLDMQKEGDHVPLLTPSDKGAPLVLLSLLGLGVGIGLLILRWVVVRGKAKAPGHTPRHARR</sequence>
<dbReference type="CDD" id="cd05827">
    <property type="entry name" value="Sortase_C"/>
    <property type="match status" value="1"/>
</dbReference>
<dbReference type="Proteomes" id="UP000469325">
    <property type="component" value="Unassembled WGS sequence"/>
</dbReference>
<comment type="caution">
    <text evidence="4">The sequence shown here is derived from an EMBL/GenBank/DDBJ whole genome shotgun (WGS) entry which is preliminary data.</text>
</comment>
<evidence type="ECO:0000256" key="3">
    <source>
        <dbReference type="SAM" id="Phobius"/>
    </source>
</evidence>
<organism evidence="4 5">
    <name type="scientific">Olsenella porci</name>
    <dbReference type="NCBI Taxonomy" id="2652279"/>
    <lineage>
        <taxon>Bacteria</taxon>
        <taxon>Bacillati</taxon>
        <taxon>Actinomycetota</taxon>
        <taxon>Coriobacteriia</taxon>
        <taxon>Coriobacteriales</taxon>
        <taxon>Atopobiaceae</taxon>
        <taxon>Olsenella</taxon>
    </lineage>
</organism>
<feature type="active site" description="Proton donor/acceptor" evidence="2">
    <location>
        <position position="146"/>
    </location>
</feature>
<dbReference type="Gene3D" id="2.40.260.10">
    <property type="entry name" value="Sortase"/>
    <property type="match status" value="1"/>
</dbReference>
<keyword evidence="1" id="KW-0378">Hydrolase</keyword>
<feature type="active site" description="Acyl-thioester intermediate" evidence="2">
    <location>
        <position position="208"/>
    </location>
</feature>
<dbReference type="InterPro" id="IPR005754">
    <property type="entry name" value="Sortase"/>
</dbReference>
<dbReference type="SUPFAM" id="SSF63817">
    <property type="entry name" value="Sortase"/>
    <property type="match status" value="1"/>
</dbReference>
<evidence type="ECO:0000313" key="5">
    <source>
        <dbReference type="Proteomes" id="UP000469325"/>
    </source>
</evidence>
<name>A0A6N7XCP6_9ACTN</name>
<feature type="transmembrane region" description="Helical" evidence="3">
    <location>
        <begin position="253"/>
        <end position="274"/>
    </location>
</feature>
<reference evidence="4 5" key="1">
    <citation type="submission" date="2019-08" db="EMBL/GenBank/DDBJ databases">
        <title>In-depth cultivation of the pig gut microbiome towards novel bacterial diversity and tailored functional studies.</title>
        <authorList>
            <person name="Wylensek D."/>
            <person name="Hitch T.C.A."/>
            <person name="Clavel T."/>
        </authorList>
    </citation>
    <scope>NUCLEOTIDE SEQUENCE [LARGE SCALE GENOMIC DNA]</scope>
    <source>
        <strain evidence="4 5">CA-Schmier-601-WT-1</strain>
    </source>
</reference>
<dbReference type="AlphaFoldDB" id="A0A6N7XCP6"/>
<accession>A0A6N7XCP6</accession>
<evidence type="ECO:0000313" key="4">
    <source>
        <dbReference type="EMBL" id="MST73362.1"/>
    </source>
</evidence>
<keyword evidence="3" id="KW-1133">Transmembrane helix</keyword>
<dbReference type="NCBIfam" id="NF033745">
    <property type="entry name" value="class_C_sortase"/>
    <property type="match status" value="1"/>
</dbReference>
<evidence type="ECO:0000256" key="1">
    <source>
        <dbReference type="ARBA" id="ARBA00022801"/>
    </source>
</evidence>
<dbReference type="InterPro" id="IPR023365">
    <property type="entry name" value="Sortase_dom-sf"/>
</dbReference>
<dbReference type="InterPro" id="IPR042002">
    <property type="entry name" value="Sortase_C"/>
</dbReference>
<keyword evidence="5" id="KW-1185">Reference proteome</keyword>
<dbReference type="Pfam" id="PF04203">
    <property type="entry name" value="Sortase"/>
    <property type="match status" value="1"/>
</dbReference>
<gene>
    <name evidence="4" type="ORF">FYJ68_09655</name>
</gene>
<dbReference type="EMBL" id="VUNC01000009">
    <property type="protein sequence ID" value="MST73362.1"/>
    <property type="molecule type" value="Genomic_DNA"/>
</dbReference>